<dbReference type="InterPro" id="IPR050443">
    <property type="entry name" value="RbsD/FucU_mutarotase"/>
</dbReference>
<name>A0A4Q7TGX4_9MICO</name>
<dbReference type="InterPro" id="IPR007721">
    <property type="entry name" value="RbsD_FucU"/>
</dbReference>
<comment type="catalytic activity">
    <reaction evidence="3">
        <text>alpha-L-fucose = beta-L-fucose</text>
        <dbReference type="Rhea" id="RHEA:25580"/>
        <dbReference type="ChEBI" id="CHEBI:42548"/>
        <dbReference type="ChEBI" id="CHEBI:42589"/>
        <dbReference type="EC" id="5.1.3.29"/>
    </reaction>
</comment>
<evidence type="ECO:0000313" key="4">
    <source>
        <dbReference type="EMBL" id="RZT59523.1"/>
    </source>
</evidence>
<dbReference type="SUPFAM" id="SSF102546">
    <property type="entry name" value="RbsD-like"/>
    <property type="match status" value="1"/>
</dbReference>
<dbReference type="GO" id="GO:0062193">
    <property type="term" value="F:D-ribose pyranase activity"/>
    <property type="evidence" value="ECO:0007669"/>
    <property type="project" value="UniProtKB-EC"/>
</dbReference>
<accession>A0A4Q7TGX4</accession>
<dbReference type="GO" id="GO:0042806">
    <property type="term" value="F:fucose binding"/>
    <property type="evidence" value="ECO:0007669"/>
    <property type="project" value="TreeGrafter"/>
</dbReference>
<dbReference type="GO" id="GO:0006004">
    <property type="term" value="P:fucose metabolic process"/>
    <property type="evidence" value="ECO:0007669"/>
    <property type="project" value="TreeGrafter"/>
</dbReference>
<dbReference type="InterPro" id="IPR023750">
    <property type="entry name" value="RbsD-like_sf"/>
</dbReference>
<comment type="catalytic activity">
    <reaction evidence="1">
        <text>beta-D-ribopyranose = beta-D-ribofuranose</text>
        <dbReference type="Rhea" id="RHEA:25432"/>
        <dbReference type="ChEBI" id="CHEBI:27476"/>
        <dbReference type="ChEBI" id="CHEBI:47002"/>
        <dbReference type="EC" id="5.4.99.62"/>
    </reaction>
</comment>
<evidence type="ECO:0000256" key="3">
    <source>
        <dbReference type="ARBA" id="ARBA00036324"/>
    </source>
</evidence>
<dbReference type="Gene3D" id="3.40.1650.10">
    <property type="entry name" value="RbsD-like domain"/>
    <property type="match status" value="1"/>
</dbReference>
<gene>
    <name evidence="4" type="ORF">EV140_1501</name>
</gene>
<dbReference type="OrthoDB" id="9805009at2"/>
<keyword evidence="2" id="KW-0413">Isomerase</keyword>
<dbReference type="Proteomes" id="UP000292408">
    <property type="component" value="Unassembled WGS sequence"/>
</dbReference>
<keyword evidence="5" id="KW-1185">Reference proteome</keyword>
<dbReference type="Pfam" id="PF05025">
    <property type="entry name" value="RbsD_FucU"/>
    <property type="match status" value="1"/>
</dbReference>
<organism evidence="4 5">
    <name type="scientific">Microcella alkaliphila</name>
    <dbReference type="NCBI Taxonomy" id="279828"/>
    <lineage>
        <taxon>Bacteria</taxon>
        <taxon>Bacillati</taxon>
        <taxon>Actinomycetota</taxon>
        <taxon>Actinomycetes</taxon>
        <taxon>Micrococcales</taxon>
        <taxon>Microbacteriaceae</taxon>
        <taxon>Microcella</taxon>
    </lineage>
</organism>
<dbReference type="AlphaFoldDB" id="A0A4Q7TGX4"/>
<comment type="caution">
    <text evidence="4">The sequence shown here is derived from an EMBL/GenBank/DDBJ whole genome shotgun (WGS) entry which is preliminary data.</text>
</comment>
<evidence type="ECO:0000256" key="2">
    <source>
        <dbReference type="ARBA" id="ARBA00023235"/>
    </source>
</evidence>
<evidence type="ECO:0000313" key="5">
    <source>
        <dbReference type="Proteomes" id="UP000292408"/>
    </source>
</evidence>
<dbReference type="PANTHER" id="PTHR31690:SF4">
    <property type="entry name" value="FUCOSE MUTAROTASE"/>
    <property type="match status" value="1"/>
</dbReference>
<dbReference type="RefSeq" id="WP_130282601.1">
    <property type="nucleotide sequence ID" value="NZ_SGXT01000015.1"/>
</dbReference>
<reference evidence="4 5" key="1">
    <citation type="journal article" date="2015" name="Stand. Genomic Sci.">
        <title>Genomic Encyclopedia of Bacterial and Archaeal Type Strains, Phase III: the genomes of soil and plant-associated and newly described type strains.</title>
        <authorList>
            <person name="Whitman W.B."/>
            <person name="Woyke T."/>
            <person name="Klenk H.P."/>
            <person name="Zhou Y."/>
            <person name="Lilburn T.G."/>
            <person name="Beck B.J."/>
            <person name="De Vos P."/>
            <person name="Vandamme P."/>
            <person name="Eisen J.A."/>
            <person name="Garrity G."/>
            <person name="Hugenholtz P."/>
            <person name="Kyrpides N.C."/>
        </authorList>
    </citation>
    <scope>NUCLEOTIDE SEQUENCE [LARGE SCALE GENOMIC DNA]</scope>
    <source>
        <strain evidence="4 5">AC4r</strain>
    </source>
</reference>
<evidence type="ECO:0000256" key="1">
    <source>
        <dbReference type="ARBA" id="ARBA00000223"/>
    </source>
</evidence>
<proteinExistence type="predicted"/>
<sequence length="139" mass="14925">MLTGINPLLTGDLLRLLDRMGHGDSVLIADAHYPVYAVGVPVVEVNASAPAVLEAIRSVVPYDDYADESVALMEAEPGEGVEVGAELREAARCPDDRVTKVERFAFYELASKAFCVVRTGEARKYGNALLRKGVVGFGD</sequence>
<dbReference type="PANTHER" id="PTHR31690">
    <property type="entry name" value="FUCOSE MUTAROTASE"/>
    <property type="match status" value="1"/>
</dbReference>
<protein>
    <submittedName>
        <fullName evidence="4">L-fucose mutarotase</fullName>
    </submittedName>
</protein>
<dbReference type="EMBL" id="SGXT01000015">
    <property type="protein sequence ID" value="RZT59523.1"/>
    <property type="molecule type" value="Genomic_DNA"/>
</dbReference>
<dbReference type="GO" id="GO:0036373">
    <property type="term" value="F:L-fucose mutarotase activity"/>
    <property type="evidence" value="ECO:0007669"/>
    <property type="project" value="UniProtKB-EC"/>
</dbReference>